<keyword evidence="1" id="KW-1133">Transmembrane helix</keyword>
<keyword evidence="3" id="KW-1185">Reference proteome</keyword>
<reference evidence="3" key="1">
    <citation type="submission" date="2015-03" db="EMBL/GenBank/DDBJ databases">
        <authorList>
            <consortium name="Pathogen Informatics"/>
            <person name="Murphy D."/>
        </authorList>
    </citation>
    <scope>NUCLEOTIDE SEQUENCE [LARGE SCALE GENOMIC DNA]</scope>
    <source>
        <strain evidence="3">IP6945</strain>
    </source>
</reference>
<name>A0A0T9QV57_9GAMM</name>
<evidence type="ECO:0000256" key="1">
    <source>
        <dbReference type="SAM" id="Phobius"/>
    </source>
</evidence>
<accession>A0A0T9QV57</accession>
<proteinExistence type="predicted"/>
<protein>
    <submittedName>
        <fullName evidence="2">Uncharacterized protein</fullName>
    </submittedName>
</protein>
<dbReference type="Proteomes" id="UP000041882">
    <property type="component" value="Unassembled WGS sequence"/>
</dbReference>
<feature type="transmembrane region" description="Helical" evidence="1">
    <location>
        <begin position="6"/>
        <end position="27"/>
    </location>
</feature>
<gene>
    <name evidence="2" type="ORF">ERS008472_03783</name>
</gene>
<dbReference type="EMBL" id="CQAW01000024">
    <property type="protein sequence ID" value="CNI30257.1"/>
    <property type="molecule type" value="Genomic_DNA"/>
</dbReference>
<evidence type="ECO:0000313" key="2">
    <source>
        <dbReference type="EMBL" id="CNI30257.1"/>
    </source>
</evidence>
<organism evidence="2 3">
    <name type="scientific">Yersinia thracica</name>
    <dbReference type="NCBI Taxonomy" id="2890319"/>
    <lineage>
        <taxon>Bacteria</taxon>
        <taxon>Pseudomonadati</taxon>
        <taxon>Pseudomonadota</taxon>
        <taxon>Gammaproteobacteria</taxon>
        <taxon>Enterobacterales</taxon>
        <taxon>Yersiniaceae</taxon>
        <taxon>Yersinia</taxon>
    </lineage>
</organism>
<keyword evidence="1" id="KW-0812">Transmembrane</keyword>
<sequence length="33" mass="3774">MISNFFLYSLFIIYISAAIIDGSLPLFSQMPLF</sequence>
<keyword evidence="1" id="KW-0472">Membrane</keyword>
<dbReference type="AlphaFoldDB" id="A0A0T9QV57"/>
<evidence type="ECO:0000313" key="3">
    <source>
        <dbReference type="Proteomes" id="UP000041882"/>
    </source>
</evidence>